<dbReference type="Proteomes" id="UP000011115">
    <property type="component" value="Unassembled WGS sequence"/>
</dbReference>
<reference evidence="1" key="2">
    <citation type="submission" date="2015-06" db="UniProtKB">
        <authorList>
            <consortium name="EnsemblPlants"/>
        </authorList>
    </citation>
    <scope>IDENTIFICATION</scope>
    <source>
        <strain evidence="1">DM1-3 516 R44</strain>
    </source>
</reference>
<dbReference type="PaxDb" id="4113-PGSC0003DMT400086993"/>
<protein>
    <submittedName>
        <fullName evidence="1">Uncharacterized protein</fullName>
    </submittedName>
</protein>
<sequence length="130" mass="14911">MKLVLIDSVYPTKEGNTYLLNIVVEAKQFLVINIPAMEVKRVTTTECFPSTYSTVKECTSLNLIQLQRKEERRRQKDQLKEMPSYELEGLFNKMDVYHFRKTSQVVLHVTDATDKLVAKIGGTLLIDGKS</sequence>
<dbReference type="AlphaFoldDB" id="M1DCY3"/>
<name>M1DCY3_SOLTU</name>
<dbReference type="EnsemblPlants" id="PGSC0003DMT400086993">
    <property type="protein sequence ID" value="PGSC0003DMT400086993"/>
    <property type="gene ID" value="PGSC0003DMG400036564"/>
</dbReference>
<organism evidence="1 2">
    <name type="scientific">Solanum tuberosum</name>
    <name type="common">Potato</name>
    <dbReference type="NCBI Taxonomy" id="4113"/>
    <lineage>
        <taxon>Eukaryota</taxon>
        <taxon>Viridiplantae</taxon>
        <taxon>Streptophyta</taxon>
        <taxon>Embryophyta</taxon>
        <taxon>Tracheophyta</taxon>
        <taxon>Spermatophyta</taxon>
        <taxon>Magnoliopsida</taxon>
        <taxon>eudicotyledons</taxon>
        <taxon>Gunneridae</taxon>
        <taxon>Pentapetalae</taxon>
        <taxon>asterids</taxon>
        <taxon>lamiids</taxon>
        <taxon>Solanales</taxon>
        <taxon>Solanaceae</taxon>
        <taxon>Solanoideae</taxon>
        <taxon>Solaneae</taxon>
        <taxon>Solanum</taxon>
    </lineage>
</organism>
<reference evidence="2" key="1">
    <citation type="journal article" date="2011" name="Nature">
        <title>Genome sequence and analysis of the tuber crop potato.</title>
        <authorList>
            <consortium name="The Potato Genome Sequencing Consortium"/>
        </authorList>
    </citation>
    <scope>NUCLEOTIDE SEQUENCE [LARGE SCALE GENOMIC DNA]</scope>
    <source>
        <strain evidence="2">cv. DM1-3 516 R44</strain>
    </source>
</reference>
<dbReference type="Gramene" id="PGSC0003DMT400086993">
    <property type="protein sequence ID" value="PGSC0003DMT400086993"/>
    <property type="gene ID" value="PGSC0003DMG400036564"/>
</dbReference>
<dbReference type="InParanoid" id="M1DCY3"/>
<evidence type="ECO:0000313" key="2">
    <source>
        <dbReference type="Proteomes" id="UP000011115"/>
    </source>
</evidence>
<proteinExistence type="predicted"/>
<accession>M1DCY3</accession>
<evidence type="ECO:0000313" key="1">
    <source>
        <dbReference type="EnsemblPlants" id="PGSC0003DMT400086993"/>
    </source>
</evidence>
<keyword evidence="2" id="KW-1185">Reference proteome</keyword>
<dbReference type="HOGENOM" id="CLU_1941827_0_0_1"/>